<proteinExistence type="predicted"/>
<reference evidence="1" key="1">
    <citation type="journal article" date="2020" name="Nature">
        <title>Giant virus diversity and host interactions through global metagenomics.</title>
        <authorList>
            <person name="Schulz F."/>
            <person name="Roux S."/>
            <person name="Paez-Espino D."/>
            <person name="Jungbluth S."/>
            <person name="Walsh D.A."/>
            <person name="Denef V.J."/>
            <person name="McMahon K.D."/>
            <person name="Konstantinidis K.T."/>
            <person name="Eloe-Fadrosh E.A."/>
            <person name="Kyrpides N.C."/>
            <person name="Woyke T."/>
        </authorList>
    </citation>
    <scope>NUCLEOTIDE SEQUENCE</scope>
    <source>
        <strain evidence="1">GVMAG-S-1016713-123</strain>
    </source>
</reference>
<organism evidence="1">
    <name type="scientific">viral metagenome</name>
    <dbReference type="NCBI Taxonomy" id="1070528"/>
    <lineage>
        <taxon>unclassified sequences</taxon>
        <taxon>metagenomes</taxon>
        <taxon>organismal metagenomes</taxon>
    </lineage>
</organism>
<name>A0A6C0LVZ7_9ZZZZ</name>
<dbReference type="EMBL" id="MN740567">
    <property type="protein sequence ID" value="QHU34205.1"/>
    <property type="molecule type" value="Genomic_DNA"/>
</dbReference>
<evidence type="ECO:0000313" key="1">
    <source>
        <dbReference type="EMBL" id="QHU34205.1"/>
    </source>
</evidence>
<sequence length="183" mass="21687">MGRFYDGDIQGKFWFGIQDSNDVENLVTIKGNTDYSWKACNCCAEVDEDYCRQCYETKEEHIEAAIEAEEYEDECLYYEDSSQGYIIDKETHYEELVKNMELLKKEIPEKIINEFEKIEQNDKILDAFTGVFNEPTKYINDDDTNTDDNKKQQLRVFLARYTLGYQIEYCLRTTESCNINCEY</sequence>
<accession>A0A6C0LVZ7</accession>
<protein>
    <submittedName>
        <fullName evidence="1">Uncharacterized protein</fullName>
    </submittedName>
</protein>
<dbReference type="AlphaFoldDB" id="A0A6C0LVZ7"/>